<dbReference type="EC" id="3.7.1.22" evidence="7"/>
<keyword evidence="7" id="KW-0378">Hydrolase</keyword>
<gene>
    <name evidence="7" type="primary">iolD</name>
    <name evidence="7" type="ORF">ACFOZ8_08870</name>
</gene>
<dbReference type="SUPFAM" id="SSF52518">
    <property type="entry name" value="Thiamin diphosphate-binding fold (THDP-binding)"/>
    <property type="match status" value="2"/>
</dbReference>
<evidence type="ECO:0000313" key="8">
    <source>
        <dbReference type="Proteomes" id="UP001595715"/>
    </source>
</evidence>
<dbReference type="PANTHER" id="PTHR18968">
    <property type="entry name" value="THIAMINE PYROPHOSPHATE ENZYMES"/>
    <property type="match status" value="1"/>
</dbReference>
<dbReference type="SUPFAM" id="SSF52467">
    <property type="entry name" value="DHS-like NAD/FAD-binding domain"/>
    <property type="match status" value="1"/>
</dbReference>
<dbReference type="RefSeq" id="WP_377718450.1">
    <property type="nucleotide sequence ID" value="NZ_JBHSAM010000020.1"/>
</dbReference>
<accession>A0ABV8K048</accession>
<evidence type="ECO:0000256" key="1">
    <source>
        <dbReference type="ARBA" id="ARBA00007812"/>
    </source>
</evidence>
<sequence>MKTIKLSMAQALLRFLDNQYVSVDGEEIKFVKGVMGIFGHGNVTGIGEALERSPGSLEFMQGKNEQGMAHAAAAFAKQSGRKQIYACTSSIGPGALNMVTAAGTATVNRIPLLLLPGDNFACRQPDPVLQQLEVPSDYTVSAVDAFRPVSRYWDRITRPEQLITAALQAMRVLTDPAETGAVTLALPQDVQAETYDYPAAFFEKRVHVLDRRPPAREAIRRAVELLAGKRKPLLIAGGGVHYSDATAELAAFATAFGLPVAETQAGKSVLPWDHPLNMGGVGVTGTLAANKLAKEADIIIGVGTRYSDFTTASKSAFGNPDAHFININVSAFDSAKLSGIAVTADAKEALRALRDALVEANYASGYGEGELAGLKAEWNREVDRLYASEHEAGLAQTRALGVINEALRPSDVIVAAAGSLPGDLHRLWRPAEPGTYHMEYGFSCMGYEVSGALGAALAEPNRDVYAVVGDGSYLMLHSELVTSLQEGVKITVLLFDNSGFQCIHNLQRGHGSDGFGNEFRYRERATGRLTGNYMPMDFAAHARSLGASAYTVRTSEELREAIEQARKEPVSTLIEIKVLPGTNTDGYESWWRVDVPAVSESPKVTAAHNAMAERIGQAREL</sequence>
<keyword evidence="8" id="KW-1185">Reference proteome</keyword>
<evidence type="ECO:0000259" key="4">
    <source>
        <dbReference type="Pfam" id="PF00205"/>
    </source>
</evidence>
<keyword evidence="2 3" id="KW-0786">Thiamine pyrophosphate</keyword>
<dbReference type="InterPro" id="IPR030817">
    <property type="entry name" value="Myo_inos_IolD"/>
</dbReference>
<dbReference type="Gene3D" id="3.40.50.1220">
    <property type="entry name" value="TPP-binding domain"/>
    <property type="match status" value="1"/>
</dbReference>
<evidence type="ECO:0000313" key="7">
    <source>
        <dbReference type="EMBL" id="MFC4099768.1"/>
    </source>
</evidence>
<dbReference type="CDD" id="cd07035">
    <property type="entry name" value="TPP_PYR_POX_like"/>
    <property type="match status" value="1"/>
</dbReference>
<dbReference type="InterPro" id="IPR029061">
    <property type="entry name" value="THDP-binding"/>
</dbReference>
<reference evidence="8" key="1">
    <citation type="journal article" date="2019" name="Int. J. Syst. Evol. Microbiol.">
        <title>The Global Catalogue of Microorganisms (GCM) 10K type strain sequencing project: providing services to taxonomists for standard genome sequencing and annotation.</title>
        <authorList>
            <consortium name="The Broad Institute Genomics Platform"/>
            <consortium name="The Broad Institute Genome Sequencing Center for Infectious Disease"/>
            <person name="Wu L."/>
            <person name="Ma J."/>
        </authorList>
    </citation>
    <scope>NUCLEOTIDE SEQUENCE [LARGE SCALE GENOMIC DNA]</scope>
    <source>
        <strain evidence="8">IBRC-M 10987</strain>
    </source>
</reference>
<evidence type="ECO:0000259" key="5">
    <source>
        <dbReference type="Pfam" id="PF02775"/>
    </source>
</evidence>
<dbReference type="NCBIfam" id="TIGR04377">
    <property type="entry name" value="myo_inos_iolD"/>
    <property type="match status" value="1"/>
</dbReference>
<dbReference type="InterPro" id="IPR012000">
    <property type="entry name" value="Thiamin_PyroP_enz_cen_dom"/>
</dbReference>
<dbReference type="InterPro" id="IPR012001">
    <property type="entry name" value="Thiamin_PyroP_enz_TPP-bd_dom"/>
</dbReference>
<dbReference type="EMBL" id="JBHSAM010000020">
    <property type="protein sequence ID" value="MFC4099768.1"/>
    <property type="molecule type" value="Genomic_DNA"/>
</dbReference>
<protein>
    <submittedName>
        <fullName evidence="7">3D-(3,5/4)-trihydroxycyclohexane-1,2-dione acylhydrolase (Decyclizing)</fullName>
        <ecNumber evidence="7">3.7.1.22</ecNumber>
    </submittedName>
</protein>
<dbReference type="GO" id="GO:0102481">
    <property type="term" value="F:3D-(3,5/4)-trihydroxycyclohexane-1,2-dione hydrolase activity"/>
    <property type="evidence" value="ECO:0007669"/>
    <property type="project" value="UniProtKB-EC"/>
</dbReference>
<name>A0ABV8K048_9BACL</name>
<dbReference type="InterPro" id="IPR000399">
    <property type="entry name" value="TPP-bd_CS"/>
</dbReference>
<evidence type="ECO:0000259" key="6">
    <source>
        <dbReference type="Pfam" id="PF02776"/>
    </source>
</evidence>
<dbReference type="Gene3D" id="3.40.50.970">
    <property type="match status" value="2"/>
</dbReference>
<dbReference type="Pfam" id="PF02775">
    <property type="entry name" value="TPP_enzyme_C"/>
    <property type="match status" value="1"/>
</dbReference>
<dbReference type="CDD" id="cd02003">
    <property type="entry name" value="TPP_IolD"/>
    <property type="match status" value="1"/>
</dbReference>
<dbReference type="Pfam" id="PF00205">
    <property type="entry name" value="TPP_enzyme_M"/>
    <property type="match status" value="1"/>
</dbReference>
<dbReference type="InterPro" id="IPR045229">
    <property type="entry name" value="TPP_enz"/>
</dbReference>
<dbReference type="PROSITE" id="PS00187">
    <property type="entry name" value="TPP_ENZYMES"/>
    <property type="match status" value="1"/>
</dbReference>
<evidence type="ECO:0000256" key="2">
    <source>
        <dbReference type="ARBA" id="ARBA00023052"/>
    </source>
</evidence>
<comment type="similarity">
    <text evidence="1 3">Belongs to the TPP enzyme family.</text>
</comment>
<comment type="caution">
    <text evidence="7">The sequence shown here is derived from an EMBL/GenBank/DDBJ whole genome shotgun (WGS) entry which is preliminary data.</text>
</comment>
<evidence type="ECO:0000256" key="3">
    <source>
        <dbReference type="RuleBase" id="RU362132"/>
    </source>
</evidence>
<organism evidence="7 8">
    <name type="scientific">Paenibacillus xanthanilyticus</name>
    <dbReference type="NCBI Taxonomy" id="1783531"/>
    <lineage>
        <taxon>Bacteria</taxon>
        <taxon>Bacillati</taxon>
        <taxon>Bacillota</taxon>
        <taxon>Bacilli</taxon>
        <taxon>Bacillales</taxon>
        <taxon>Paenibacillaceae</taxon>
        <taxon>Paenibacillus</taxon>
    </lineage>
</organism>
<dbReference type="InterPro" id="IPR011766">
    <property type="entry name" value="TPP_enzyme_TPP-bd"/>
</dbReference>
<dbReference type="InterPro" id="IPR029035">
    <property type="entry name" value="DHS-like_NAD/FAD-binding_dom"/>
</dbReference>
<dbReference type="Proteomes" id="UP001595715">
    <property type="component" value="Unassembled WGS sequence"/>
</dbReference>
<dbReference type="Pfam" id="PF02776">
    <property type="entry name" value="TPP_enzyme_N"/>
    <property type="match status" value="1"/>
</dbReference>
<feature type="domain" description="Thiamine pyrophosphate enzyme TPP-binding" evidence="5">
    <location>
        <begin position="417"/>
        <end position="576"/>
    </location>
</feature>
<feature type="domain" description="Thiamine pyrophosphate enzyme central" evidence="4">
    <location>
        <begin position="219"/>
        <end position="353"/>
    </location>
</feature>
<feature type="domain" description="Thiamine pyrophosphate enzyme N-terminal TPP-binding" evidence="6">
    <location>
        <begin position="31"/>
        <end position="125"/>
    </location>
</feature>
<dbReference type="PANTHER" id="PTHR18968:SF9">
    <property type="entry name" value="3D-(3,5_4)-TRIHYDROXYCYCLOHEXANE-1,2-DIONE HYDROLASE"/>
    <property type="match status" value="1"/>
</dbReference>
<proteinExistence type="inferred from homology"/>